<dbReference type="AlphaFoldDB" id="A0A3A9K0I8"/>
<dbReference type="InterPro" id="IPR036597">
    <property type="entry name" value="Fido-like_dom_sf"/>
</dbReference>
<reference evidence="2 3" key="1">
    <citation type="submission" date="2017-10" db="EMBL/GenBank/DDBJ databases">
        <title>Bacillus sp. nov., a halophilic bacterium isolated from a Keqin Lake.</title>
        <authorList>
            <person name="Wang H."/>
        </authorList>
    </citation>
    <scope>NUCLEOTIDE SEQUENCE [LARGE SCALE GENOMIC DNA]</scope>
    <source>
        <strain evidence="2 3">KCTC 13187</strain>
    </source>
</reference>
<dbReference type="OrthoDB" id="9813719at2"/>
<dbReference type="Gene3D" id="1.10.3290.10">
    <property type="entry name" value="Fido-like domain"/>
    <property type="match status" value="1"/>
</dbReference>
<sequence length="54" mass="6361">MNYRIESATSDEEVIQIVCESHIEFERIHPFADVNGRTGRLLMVYLLIKTTFHH</sequence>
<organism evidence="2 3">
    <name type="scientific">Salipaludibacillus neizhouensis</name>
    <dbReference type="NCBI Taxonomy" id="885475"/>
    <lineage>
        <taxon>Bacteria</taxon>
        <taxon>Bacillati</taxon>
        <taxon>Bacillota</taxon>
        <taxon>Bacilli</taxon>
        <taxon>Bacillales</taxon>
        <taxon>Bacillaceae</taxon>
    </lineage>
</organism>
<dbReference type="RefSeq" id="WP_110938797.1">
    <property type="nucleotide sequence ID" value="NZ_KZ614147.1"/>
</dbReference>
<dbReference type="Pfam" id="PF02661">
    <property type="entry name" value="Fic"/>
    <property type="match status" value="1"/>
</dbReference>
<evidence type="ECO:0000313" key="2">
    <source>
        <dbReference type="EMBL" id="RKL65889.1"/>
    </source>
</evidence>
<dbReference type="InterPro" id="IPR003812">
    <property type="entry name" value="Fido"/>
</dbReference>
<gene>
    <name evidence="2" type="ORF">CR203_18290</name>
</gene>
<feature type="domain" description="Fido" evidence="1">
    <location>
        <begin position="1"/>
        <end position="54"/>
    </location>
</feature>
<dbReference type="EMBL" id="PDOE01000011">
    <property type="protein sequence ID" value="RKL65889.1"/>
    <property type="molecule type" value="Genomic_DNA"/>
</dbReference>
<evidence type="ECO:0000313" key="3">
    <source>
        <dbReference type="Proteomes" id="UP000281498"/>
    </source>
</evidence>
<dbReference type="Proteomes" id="UP000281498">
    <property type="component" value="Unassembled WGS sequence"/>
</dbReference>
<evidence type="ECO:0000259" key="1">
    <source>
        <dbReference type="PROSITE" id="PS51459"/>
    </source>
</evidence>
<protein>
    <recommendedName>
        <fullName evidence="1">Fido domain-containing protein</fullName>
    </recommendedName>
</protein>
<keyword evidence="3" id="KW-1185">Reference proteome</keyword>
<name>A0A3A9K0I8_9BACI</name>
<accession>A0A3A9K0I8</accession>
<comment type="caution">
    <text evidence="2">The sequence shown here is derived from an EMBL/GenBank/DDBJ whole genome shotgun (WGS) entry which is preliminary data.</text>
</comment>
<dbReference type="SUPFAM" id="SSF140931">
    <property type="entry name" value="Fic-like"/>
    <property type="match status" value="1"/>
</dbReference>
<dbReference type="PROSITE" id="PS51459">
    <property type="entry name" value="FIDO"/>
    <property type="match status" value="1"/>
</dbReference>
<proteinExistence type="predicted"/>